<dbReference type="Gene3D" id="1.25.40.10">
    <property type="entry name" value="Tetratricopeptide repeat domain"/>
    <property type="match status" value="3"/>
</dbReference>
<comment type="similarity">
    <text evidence="1">Belongs to the AfsR/DnrI/RedD regulatory family.</text>
</comment>
<evidence type="ECO:0000259" key="8">
    <source>
        <dbReference type="PROSITE" id="PS51755"/>
    </source>
</evidence>
<dbReference type="InterPro" id="IPR019734">
    <property type="entry name" value="TPR_rpt"/>
</dbReference>
<dbReference type="CDD" id="cd15831">
    <property type="entry name" value="BTAD"/>
    <property type="match status" value="1"/>
</dbReference>
<dbReference type="PANTHER" id="PTHR35807:SF1">
    <property type="entry name" value="TRANSCRIPTIONAL REGULATOR REDD"/>
    <property type="match status" value="1"/>
</dbReference>
<feature type="DNA-binding region" description="OmpR/PhoB-type" evidence="6">
    <location>
        <begin position="1"/>
        <end position="87"/>
    </location>
</feature>
<dbReference type="PROSITE" id="PS51755">
    <property type="entry name" value="OMPR_PHOB"/>
    <property type="match status" value="1"/>
</dbReference>
<feature type="repeat" description="TPR" evidence="5">
    <location>
        <begin position="707"/>
        <end position="740"/>
    </location>
</feature>
<evidence type="ECO:0000313" key="9">
    <source>
        <dbReference type="EMBL" id="GHG03802.1"/>
    </source>
</evidence>
<keyword evidence="2" id="KW-0805">Transcription regulation</keyword>
<dbReference type="PROSITE" id="PS50005">
    <property type="entry name" value="TPR"/>
    <property type="match status" value="1"/>
</dbReference>
<evidence type="ECO:0000256" key="6">
    <source>
        <dbReference type="PROSITE-ProRule" id="PRU01091"/>
    </source>
</evidence>
<feature type="region of interest" description="Disordered" evidence="7">
    <location>
        <begin position="238"/>
        <end position="261"/>
    </location>
</feature>
<evidence type="ECO:0000256" key="2">
    <source>
        <dbReference type="ARBA" id="ARBA00023015"/>
    </source>
</evidence>
<sequence>MLGNLEVRMNGASVPVGHVRQKAVLVTLLAEADHVMPPDRLIERVWGARPPARARSVLRTYLSNLRRVLNHTGITITWHDTGYRLAVRSGAVDLHRFRHLLGEARVTGDPGRALALADEALALWRGEPLAELDTPWAHSTREQLCQERAAAEADRIDWALECGRHGELLPRLTARAHEEPLDERLAGQLMLALYRAGRQAEALERYQHTRQRLGAELGIDPGPALQDLHQRILTADPSTSSLADAPRSAVTPRQLPAPPAPFHGRDAELSRLDAALEAPDRATTVVISAIAGAGGIGKTWLALHWAHRNADRFPDGHLFVDLRGFSPDGEPMNPAVAVRGFLDTFGIDPRSIPADPHAQAALFRSLVVDKQMLIVLDNAADTSQVLPLLPGGRSCTVIVTSRNRLSGLITGHGARHLHLDVLTDAEAHAVLTDRLGRARVDTEPAAAGRLVSLCGGFPLALSIIAGHAQTQPRLPLAALAAELSDLGLGALDDDDPTASLPEVLSWSRRSLSPGHATVFALLGIAAGPDISLAAAASLVGCKPSEARTLLRALDQASLIAQDVSGRYHLHDLVRQYAGEAVLREMSVTDRENALLRWVDFHLHTAHGAHRLLDPHAVFVEPDEPTPGCAPVSFSDSAAALAWFDSEHRNLLAAHQLAVTRGRHEAAWQLALALTTFHHWRGHLHDDLVVWQTCLPSADHVAHPAARTTTHRFLGRALTRVRRYEEAAGHLQRALAVAEENGDLLNQAHAHRGLHWVRELEGDDRAALEHALRALALFRTLDNAMWEIRALNNVGWFNARLGRYDEAREYCQAALALHARHPVLDDGRAGTLDTLGFIDHHNGDHVSAIGHYRQALALRRELGNEYEVANTLDNLGYPHAALGQHHHARAAWQEALKLYRTQERHEDAVRAQHRIDSLNDADAAP</sequence>
<dbReference type="SMART" id="SM01043">
    <property type="entry name" value="BTAD"/>
    <property type="match status" value="1"/>
</dbReference>
<dbReference type="Pfam" id="PF00486">
    <property type="entry name" value="Trans_reg_C"/>
    <property type="match status" value="1"/>
</dbReference>
<proteinExistence type="inferred from homology"/>
<evidence type="ECO:0000313" key="10">
    <source>
        <dbReference type="Proteomes" id="UP000649955"/>
    </source>
</evidence>
<dbReference type="InterPro" id="IPR051677">
    <property type="entry name" value="AfsR-DnrI-RedD_regulator"/>
</dbReference>
<dbReference type="PRINTS" id="PR00364">
    <property type="entry name" value="DISEASERSIST"/>
</dbReference>
<accession>A0ABQ3K4U6</accession>
<dbReference type="PANTHER" id="PTHR35807">
    <property type="entry name" value="TRANSCRIPTIONAL REGULATOR REDD-RELATED"/>
    <property type="match status" value="1"/>
</dbReference>
<dbReference type="SUPFAM" id="SSF52540">
    <property type="entry name" value="P-loop containing nucleoside triphosphate hydrolases"/>
    <property type="match status" value="1"/>
</dbReference>
<dbReference type="InterPro" id="IPR016032">
    <property type="entry name" value="Sig_transdc_resp-reg_C-effctor"/>
</dbReference>
<dbReference type="SUPFAM" id="SSF46894">
    <property type="entry name" value="C-terminal effector domain of the bipartite response regulators"/>
    <property type="match status" value="1"/>
</dbReference>
<protein>
    <recommendedName>
        <fullName evidence="8">OmpR/PhoB-type domain-containing protein</fullName>
    </recommendedName>
</protein>
<dbReference type="Pfam" id="PF13424">
    <property type="entry name" value="TPR_12"/>
    <property type="match status" value="1"/>
</dbReference>
<comment type="caution">
    <text evidence="9">The sequence shown here is derived from an EMBL/GenBank/DDBJ whole genome shotgun (WGS) entry which is preliminary data.</text>
</comment>
<keyword evidence="5" id="KW-0802">TPR repeat</keyword>
<feature type="domain" description="OmpR/PhoB-type" evidence="8">
    <location>
        <begin position="1"/>
        <end position="87"/>
    </location>
</feature>
<keyword evidence="3 6" id="KW-0238">DNA-binding</keyword>
<dbReference type="InterPro" id="IPR001867">
    <property type="entry name" value="OmpR/PhoB-type_DNA-bd"/>
</dbReference>
<dbReference type="Pfam" id="PF13374">
    <property type="entry name" value="TPR_10"/>
    <property type="match status" value="1"/>
</dbReference>
<dbReference type="InterPro" id="IPR011990">
    <property type="entry name" value="TPR-like_helical_dom_sf"/>
</dbReference>
<evidence type="ECO:0000256" key="5">
    <source>
        <dbReference type="PROSITE-ProRule" id="PRU00339"/>
    </source>
</evidence>
<dbReference type="SUPFAM" id="SSF48452">
    <property type="entry name" value="TPR-like"/>
    <property type="match status" value="3"/>
</dbReference>
<organism evidence="9 10">
    <name type="scientific">Amycolatopsis bullii</name>
    <dbReference type="NCBI Taxonomy" id="941987"/>
    <lineage>
        <taxon>Bacteria</taxon>
        <taxon>Bacillati</taxon>
        <taxon>Actinomycetota</taxon>
        <taxon>Actinomycetes</taxon>
        <taxon>Pseudonocardiales</taxon>
        <taxon>Pseudonocardiaceae</taxon>
        <taxon>Amycolatopsis</taxon>
    </lineage>
</organism>
<dbReference type="Gene3D" id="3.40.50.300">
    <property type="entry name" value="P-loop containing nucleotide triphosphate hydrolases"/>
    <property type="match status" value="1"/>
</dbReference>
<evidence type="ECO:0000256" key="3">
    <source>
        <dbReference type="ARBA" id="ARBA00023125"/>
    </source>
</evidence>
<reference evidence="10" key="1">
    <citation type="journal article" date="2019" name="Int. J. Syst. Evol. Microbiol.">
        <title>The Global Catalogue of Microorganisms (GCM) 10K type strain sequencing project: providing services to taxonomists for standard genome sequencing and annotation.</title>
        <authorList>
            <consortium name="The Broad Institute Genomics Platform"/>
            <consortium name="The Broad Institute Genome Sequencing Center for Infectious Disease"/>
            <person name="Wu L."/>
            <person name="Ma J."/>
        </authorList>
    </citation>
    <scope>NUCLEOTIDE SEQUENCE [LARGE SCALE GENOMIC DNA]</scope>
    <source>
        <strain evidence="10">CGMCC 4.7680</strain>
    </source>
</reference>
<name>A0ABQ3K4U6_9PSEU</name>
<dbReference type="Pfam" id="PF13176">
    <property type="entry name" value="TPR_7"/>
    <property type="match status" value="1"/>
</dbReference>
<dbReference type="EMBL" id="BNAW01000005">
    <property type="protein sequence ID" value="GHG03802.1"/>
    <property type="molecule type" value="Genomic_DNA"/>
</dbReference>
<dbReference type="SMART" id="SM00862">
    <property type="entry name" value="Trans_reg_C"/>
    <property type="match status" value="1"/>
</dbReference>
<keyword evidence="10" id="KW-1185">Reference proteome</keyword>
<dbReference type="Proteomes" id="UP000649955">
    <property type="component" value="Unassembled WGS sequence"/>
</dbReference>
<dbReference type="InterPro" id="IPR005158">
    <property type="entry name" value="BTAD"/>
</dbReference>
<keyword evidence="4" id="KW-0804">Transcription</keyword>
<dbReference type="Gene3D" id="1.10.10.10">
    <property type="entry name" value="Winged helix-like DNA-binding domain superfamily/Winged helix DNA-binding domain"/>
    <property type="match status" value="1"/>
</dbReference>
<dbReference type="InterPro" id="IPR036388">
    <property type="entry name" value="WH-like_DNA-bd_sf"/>
</dbReference>
<evidence type="ECO:0000256" key="7">
    <source>
        <dbReference type="SAM" id="MobiDB-lite"/>
    </source>
</evidence>
<dbReference type="InterPro" id="IPR027417">
    <property type="entry name" value="P-loop_NTPase"/>
</dbReference>
<dbReference type="SMART" id="SM00028">
    <property type="entry name" value="TPR"/>
    <property type="match status" value="5"/>
</dbReference>
<gene>
    <name evidence="9" type="ORF">GCM10017567_19650</name>
</gene>
<evidence type="ECO:0000256" key="4">
    <source>
        <dbReference type="ARBA" id="ARBA00023163"/>
    </source>
</evidence>
<dbReference type="Pfam" id="PF03704">
    <property type="entry name" value="BTAD"/>
    <property type="match status" value="1"/>
</dbReference>
<evidence type="ECO:0000256" key="1">
    <source>
        <dbReference type="ARBA" id="ARBA00005820"/>
    </source>
</evidence>